<proteinExistence type="predicted"/>
<accession>A0A6J4PAI7</accession>
<feature type="region of interest" description="Disordered" evidence="1">
    <location>
        <begin position="32"/>
        <end position="53"/>
    </location>
</feature>
<feature type="non-terminal residue" evidence="2">
    <location>
        <position position="1"/>
    </location>
</feature>
<gene>
    <name evidence="2" type="ORF">AVDCRST_MAG55-909</name>
</gene>
<dbReference type="AlphaFoldDB" id="A0A6J4PAI7"/>
<feature type="non-terminal residue" evidence="2">
    <location>
        <position position="136"/>
    </location>
</feature>
<protein>
    <submittedName>
        <fullName evidence="2">Transcriptional regulator, MarR family</fullName>
    </submittedName>
</protein>
<dbReference type="EMBL" id="CADCUZ010000037">
    <property type="protein sequence ID" value="CAA9405506.1"/>
    <property type="molecule type" value="Genomic_DNA"/>
</dbReference>
<name>A0A6J4PAI7_9ACTN</name>
<organism evidence="2">
    <name type="scientific">uncultured Rubrobacteraceae bacterium</name>
    <dbReference type="NCBI Taxonomy" id="349277"/>
    <lineage>
        <taxon>Bacteria</taxon>
        <taxon>Bacillati</taxon>
        <taxon>Actinomycetota</taxon>
        <taxon>Rubrobacteria</taxon>
        <taxon>Rubrobacterales</taxon>
        <taxon>Rubrobacteraceae</taxon>
        <taxon>environmental samples</taxon>
    </lineage>
</organism>
<feature type="compositionally biased region" description="Low complexity" evidence="1">
    <location>
        <begin position="42"/>
        <end position="53"/>
    </location>
</feature>
<reference evidence="2" key="1">
    <citation type="submission" date="2020-02" db="EMBL/GenBank/DDBJ databases">
        <authorList>
            <person name="Meier V. D."/>
        </authorList>
    </citation>
    <scope>NUCLEOTIDE SEQUENCE</scope>
    <source>
        <strain evidence="2">AVDCRST_MAG55</strain>
    </source>
</reference>
<sequence length="136" mass="14072">CGRTARSCGGWTPSCGPSMGSRCPVTRSCCSSAGRRGGGCGWESSPGGCSSPSAASPGWLVAWSARGWYGGSAAPRTAEAITRSLPRPAFYAFGRRTPRISPVFAGSSCGTSTRGNSRRWRGSGIGSRPDWFAMTP</sequence>
<feature type="region of interest" description="Disordered" evidence="1">
    <location>
        <begin position="104"/>
        <end position="136"/>
    </location>
</feature>
<evidence type="ECO:0000313" key="2">
    <source>
        <dbReference type="EMBL" id="CAA9405506.1"/>
    </source>
</evidence>
<evidence type="ECO:0000256" key="1">
    <source>
        <dbReference type="SAM" id="MobiDB-lite"/>
    </source>
</evidence>